<accession>A0AC34G6X6</accession>
<protein>
    <submittedName>
        <fullName evidence="2">Uncharacterized protein</fullName>
    </submittedName>
</protein>
<name>A0AC34G6X6_9BILA</name>
<sequence length="308" mass="35870">MQQMPPSETQYPPQQVPSSVHQSPMMQYMPSATVPQYVQSGQNFNEVLPSQTAAPTAKKPKLNRMQSQPIICQPPQQQQHHQQQHQQQLQYSNLYGSMQAIPTSSTVQYFPAPPVTMPQTKDIQLQQQWQNSMQYPYTNTNDFQQPFNYSNYSFEVPPLQQRQQKQQSLKRTQSVAFVSTSQYYQEDEQVHSQNPQYPRYYYPTNAVNYSNYHPQPFYPPQQQHVHQDQQQQQIQQHITPTSYYPQPQTSTPTQQTSSHYSMMQNYQNPPTFIPSDLSPVTYSDTSGYQTASPDSILNYTNDSFNFPQ</sequence>
<dbReference type="WBParaSite" id="ES5_v2.g25408.t1">
    <property type="protein sequence ID" value="ES5_v2.g25408.t1"/>
    <property type="gene ID" value="ES5_v2.g25408"/>
</dbReference>
<evidence type="ECO:0000313" key="1">
    <source>
        <dbReference type="Proteomes" id="UP000887579"/>
    </source>
</evidence>
<reference evidence="2" key="1">
    <citation type="submission" date="2022-11" db="UniProtKB">
        <authorList>
            <consortium name="WormBaseParasite"/>
        </authorList>
    </citation>
    <scope>IDENTIFICATION</scope>
</reference>
<organism evidence="1 2">
    <name type="scientific">Panagrolaimus sp. ES5</name>
    <dbReference type="NCBI Taxonomy" id="591445"/>
    <lineage>
        <taxon>Eukaryota</taxon>
        <taxon>Metazoa</taxon>
        <taxon>Ecdysozoa</taxon>
        <taxon>Nematoda</taxon>
        <taxon>Chromadorea</taxon>
        <taxon>Rhabditida</taxon>
        <taxon>Tylenchina</taxon>
        <taxon>Panagrolaimomorpha</taxon>
        <taxon>Panagrolaimoidea</taxon>
        <taxon>Panagrolaimidae</taxon>
        <taxon>Panagrolaimus</taxon>
    </lineage>
</organism>
<dbReference type="Proteomes" id="UP000887579">
    <property type="component" value="Unplaced"/>
</dbReference>
<proteinExistence type="predicted"/>
<evidence type="ECO:0000313" key="2">
    <source>
        <dbReference type="WBParaSite" id="ES5_v2.g25408.t1"/>
    </source>
</evidence>